<feature type="compositionally biased region" description="Acidic residues" evidence="1">
    <location>
        <begin position="94"/>
        <end position="108"/>
    </location>
</feature>
<reference evidence="2 3" key="1">
    <citation type="submission" date="2024-01" db="EMBL/GenBank/DDBJ databases">
        <title>A draft genome for the cacao thread blight pathogen Marasmiellus scandens.</title>
        <authorList>
            <person name="Baruah I.K."/>
            <person name="Leung J."/>
            <person name="Bukari Y."/>
            <person name="Amoako-Attah I."/>
            <person name="Meinhardt L.W."/>
            <person name="Bailey B.A."/>
            <person name="Cohen S.P."/>
        </authorList>
    </citation>
    <scope>NUCLEOTIDE SEQUENCE [LARGE SCALE GENOMIC DNA]</scope>
    <source>
        <strain evidence="2 3">GH-19</strain>
    </source>
</reference>
<organism evidence="2 3">
    <name type="scientific">Marasmiellus scandens</name>
    <dbReference type="NCBI Taxonomy" id="2682957"/>
    <lineage>
        <taxon>Eukaryota</taxon>
        <taxon>Fungi</taxon>
        <taxon>Dikarya</taxon>
        <taxon>Basidiomycota</taxon>
        <taxon>Agaricomycotina</taxon>
        <taxon>Agaricomycetes</taxon>
        <taxon>Agaricomycetidae</taxon>
        <taxon>Agaricales</taxon>
        <taxon>Marasmiineae</taxon>
        <taxon>Omphalotaceae</taxon>
        <taxon>Marasmiellus</taxon>
    </lineage>
</organism>
<protein>
    <submittedName>
        <fullName evidence="2">Uncharacterized protein</fullName>
    </submittedName>
</protein>
<proteinExistence type="predicted"/>
<dbReference type="EMBL" id="JBANRG010000036">
    <property type="protein sequence ID" value="KAK7449262.1"/>
    <property type="molecule type" value="Genomic_DNA"/>
</dbReference>
<comment type="caution">
    <text evidence="2">The sequence shown here is derived from an EMBL/GenBank/DDBJ whole genome shotgun (WGS) entry which is preliminary data.</text>
</comment>
<evidence type="ECO:0000313" key="2">
    <source>
        <dbReference type="EMBL" id="KAK7449262.1"/>
    </source>
</evidence>
<evidence type="ECO:0000256" key="1">
    <source>
        <dbReference type="SAM" id="MobiDB-lite"/>
    </source>
</evidence>
<feature type="region of interest" description="Disordered" evidence="1">
    <location>
        <begin position="1"/>
        <end position="113"/>
    </location>
</feature>
<feature type="compositionally biased region" description="Polar residues" evidence="1">
    <location>
        <begin position="53"/>
        <end position="71"/>
    </location>
</feature>
<name>A0ABR1J4K7_9AGAR</name>
<dbReference type="Proteomes" id="UP001498398">
    <property type="component" value="Unassembled WGS sequence"/>
</dbReference>
<evidence type="ECO:0000313" key="3">
    <source>
        <dbReference type="Proteomes" id="UP001498398"/>
    </source>
</evidence>
<accession>A0ABR1J4K7</accession>
<sequence>MGRDNPLWPASSSPSKVQRTPKRRRETIVAPSLGLSPLLVPPIPETPQKPKQRTSSVYPTAESFLNQSVSGLNLDPDSRRSKRQKNLEHKDAEENMEDEGAEGNMEDEDAKKTSKGIKFGVFGKKEAPKEGIGSAHMVTFEHLPPTARSL</sequence>
<gene>
    <name evidence="2" type="ORF">VKT23_013406</name>
</gene>
<keyword evidence="3" id="KW-1185">Reference proteome</keyword>